<dbReference type="RefSeq" id="WP_377362639.1">
    <property type="nucleotide sequence ID" value="NZ_JBHRYN010000008.1"/>
</dbReference>
<dbReference type="InterPro" id="IPR001647">
    <property type="entry name" value="HTH_TetR"/>
</dbReference>
<evidence type="ECO:0000256" key="1">
    <source>
        <dbReference type="ARBA" id="ARBA00023125"/>
    </source>
</evidence>
<dbReference type="InterPro" id="IPR041483">
    <property type="entry name" value="TetR_C_34"/>
</dbReference>
<reference evidence="5" key="1">
    <citation type="journal article" date="2019" name="Int. J. Syst. Evol. Microbiol.">
        <title>The Global Catalogue of Microorganisms (GCM) 10K type strain sequencing project: providing services to taxonomists for standard genome sequencing and annotation.</title>
        <authorList>
            <consortium name="The Broad Institute Genomics Platform"/>
            <consortium name="The Broad Institute Genome Sequencing Center for Infectious Disease"/>
            <person name="Wu L."/>
            <person name="Ma J."/>
        </authorList>
    </citation>
    <scope>NUCLEOTIDE SEQUENCE [LARGE SCALE GENOMIC DNA]</scope>
    <source>
        <strain evidence="5">CECT 8288</strain>
    </source>
</reference>
<dbReference type="InterPro" id="IPR009057">
    <property type="entry name" value="Homeodomain-like_sf"/>
</dbReference>
<comment type="caution">
    <text evidence="4">The sequence shown here is derived from an EMBL/GenBank/DDBJ whole genome shotgun (WGS) entry which is preliminary data.</text>
</comment>
<keyword evidence="5" id="KW-1185">Reference proteome</keyword>
<organism evidence="4 5">
    <name type="scientific">Reinekea marina</name>
    <dbReference type="NCBI Taxonomy" id="1310421"/>
    <lineage>
        <taxon>Bacteria</taxon>
        <taxon>Pseudomonadati</taxon>
        <taxon>Pseudomonadota</taxon>
        <taxon>Gammaproteobacteria</taxon>
        <taxon>Oceanospirillales</taxon>
        <taxon>Saccharospirillaceae</taxon>
        <taxon>Reinekea</taxon>
    </lineage>
</organism>
<keyword evidence="1 2" id="KW-0238">DNA-binding</keyword>
<evidence type="ECO:0000313" key="5">
    <source>
        <dbReference type="Proteomes" id="UP001595710"/>
    </source>
</evidence>
<dbReference type="EMBL" id="JBHRYN010000008">
    <property type="protein sequence ID" value="MFC3701479.1"/>
    <property type="molecule type" value="Genomic_DNA"/>
</dbReference>
<gene>
    <name evidence="4" type="ORF">ACFOND_07515</name>
</gene>
<sequence length="206" mass="23134">MKRARAPEQKAQRRATILHAAEVCYHLNAPNLPSVADVAAQAGVSKGTVYLYFHTKEEIFLALYSFHLNAIFKDIQQVDVSENPTLALTDALLQYVTLHPIFMPLAGMLHSVLESNLSLDVLLNFKLQLSQGLTHTATKLDHKLNSDAGFSERALLHSYAALTGLWQLLQWPSALAHEQGNPQFGALHKSFEEELRLLLRNIWRID</sequence>
<feature type="DNA-binding region" description="H-T-H motif" evidence="2">
    <location>
        <begin position="34"/>
        <end position="53"/>
    </location>
</feature>
<dbReference type="Gene3D" id="1.10.357.10">
    <property type="entry name" value="Tetracycline Repressor, domain 2"/>
    <property type="match status" value="1"/>
</dbReference>
<name>A0ABV7WT50_9GAMM</name>
<proteinExistence type="predicted"/>
<accession>A0ABV7WT50</accession>
<dbReference type="Pfam" id="PF00440">
    <property type="entry name" value="TetR_N"/>
    <property type="match status" value="1"/>
</dbReference>
<evidence type="ECO:0000259" key="3">
    <source>
        <dbReference type="PROSITE" id="PS50977"/>
    </source>
</evidence>
<dbReference type="SUPFAM" id="SSF46689">
    <property type="entry name" value="Homeodomain-like"/>
    <property type="match status" value="1"/>
</dbReference>
<dbReference type="Pfam" id="PF17929">
    <property type="entry name" value="TetR_C_34"/>
    <property type="match status" value="1"/>
</dbReference>
<evidence type="ECO:0000256" key="2">
    <source>
        <dbReference type="PROSITE-ProRule" id="PRU00335"/>
    </source>
</evidence>
<protein>
    <submittedName>
        <fullName evidence="4">TetR family transcriptional regulator</fullName>
    </submittedName>
</protein>
<evidence type="ECO:0000313" key="4">
    <source>
        <dbReference type="EMBL" id="MFC3701479.1"/>
    </source>
</evidence>
<dbReference type="Proteomes" id="UP001595710">
    <property type="component" value="Unassembled WGS sequence"/>
</dbReference>
<dbReference type="PROSITE" id="PS50977">
    <property type="entry name" value="HTH_TETR_2"/>
    <property type="match status" value="1"/>
</dbReference>
<feature type="domain" description="HTH tetR-type" evidence="3">
    <location>
        <begin position="11"/>
        <end position="71"/>
    </location>
</feature>